<evidence type="ECO:0000259" key="6">
    <source>
        <dbReference type="PROSITE" id="PS51123"/>
    </source>
</evidence>
<gene>
    <name evidence="7" type="ORF">tinsulaeT_28040</name>
</gene>
<dbReference type="Gene3D" id="3.30.1330.60">
    <property type="entry name" value="OmpA-like domain"/>
    <property type="match status" value="1"/>
</dbReference>
<comment type="caution">
    <text evidence="7">The sequence shown here is derived from an EMBL/GenBank/DDBJ whole genome shotgun (WGS) entry which is preliminary data.</text>
</comment>
<evidence type="ECO:0000256" key="2">
    <source>
        <dbReference type="ARBA" id="ARBA00023136"/>
    </source>
</evidence>
<feature type="domain" description="OmpA-like" evidence="6">
    <location>
        <begin position="209"/>
        <end position="326"/>
    </location>
</feature>
<evidence type="ECO:0000313" key="7">
    <source>
        <dbReference type="EMBL" id="GLX79464.1"/>
    </source>
</evidence>
<keyword evidence="2 3" id="KW-0472">Membrane</keyword>
<feature type="coiled-coil region" evidence="4">
    <location>
        <begin position="159"/>
        <end position="207"/>
    </location>
</feature>
<evidence type="ECO:0000256" key="3">
    <source>
        <dbReference type="PROSITE-ProRule" id="PRU00473"/>
    </source>
</evidence>
<accession>A0ABQ6GW87</accession>
<dbReference type="InterPro" id="IPR006664">
    <property type="entry name" value="OMP_bac"/>
</dbReference>
<reference evidence="7 8" key="1">
    <citation type="submission" date="2023-03" db="EMBL/GenBank/DDBJ databases">
        <title>Draft genome sequence of Thalassotalea insulae KCTC 62186T.</title>
        <authorList>
            <person name="Sawabe T."/>
        </authorList>
    </citation>
    <scope>NUCLEOTIDE SEQUENCE [LARGE SCALE GENOMIC DNA]</scope>
    <source>
        <strain evidence="7 8">KCTC 62186</strain>
    </source>
</reference>
<organism evidence="7 8">
    <name type="scientific">Thalassotalea insulae</name>
    <dbReference type="NCBI Taxonomy" id="2056778"/>
    <lineage>
        <taxon>Bacteria</taxon>
        <taxon>Pseudomonadati</taxon>
        <taxon>Pseudomonadota</taxon>
        <taxon>Gammaproteobacteria</taxon>
        <taxon>Alteromonadales</taxon>
        <taxon>Colwelliaceae</taxon>
        <taxon>Thalassotalea</taxon>
    </lineage>
</organism>
<dbReference type="Pfam" id="PF00691">
    <property type="entry name" value="OmpA"/>
    <property type="match status" value="1"/>
</dbReference>
<evidence type="ECO:0000256" key="4">
    <source>
        <dbReference type="SAM" id="Coils"/>
    </source>
</evidence>
<dbReference type="InterPro" id="IPR050330">
    <property type="entry name" value="Bact_OuterMem_StrucFunc"/>
</dbReference>
<protein>
    <recommendedName>
        <fullName evidence="6">OmpA-like domain-containing protein</fullName>
    </recommendedName>
</protein>
<dbReference type="RefSeq" id="WP_284245374.1">
    <property type="nucleotide sequence ID" value="NZ_BSST01000001.1"/>
</dbReference>
<dbReference type="EMBL" id="BSST01000001">
    <property type="protein sequence ID" value="GLX79464.1"/>
    <property type="molecule type" value="Genomic_DNA"/>
</dbReference>
<sequence>MKNLPLKPQKLVVLTTAIMLTMSCSVAPTQPDGADIVRQKLSALQANSALASRAQVAIKEAESATRIAEVPEKNQQLAEHRVFIADHKVEIALALAQRRLLEDQRAGLNEQSETARLDSRSREAYLARTKMLNAEKRGTELTTQLNAQTQEAKLSRKNMLSAEKRSTELKKQLNAQTQEAKLSRENMLDAEKRNSALEQQLVELNAKKTDRGMVLTLGDLLFEFGKSDLVNNMSGDLNQISLFLNKYQDRQLLIEGYTDNVGNDEYNVILSKQRAESVKSYLLGKGIADGRMTTLGKGKNSPIATNDSVMGRQINRRVEIIISDKAI</sequence>
<dbReference type="PROSITE" id="PS51257">
    <property type="entry name" value="PROKAR_LIPOPROTEIN"/>
    <property type="match status" value="1"/>
</dbReference>
<dbReference type="SUPFAM" id="SSF103088">
    <property type="entry name" value="OmpA-like"/>
    <property type="match status" value="1"/>
</dbReference>
<dbReference type="PRINTS" id="PR01023">
    <property type="entry name" value="NAFLGMOTY"/>
</dbReference>
<keyword evidence="5" id="KW-0732">Signal</keyword>
<dbReference type="InterPro" id="IPR006665">
    <property type="entry name" value="OmpA-like"/>
</dbReference>
<name>A0ABQ6GW87_9GAMM</name>
<evidence type="ECO:0000256" key="1">
    <source>
        <dbReference type="ARBA" id="ARBA00004442"/>
    </source>
</evidence>
<dbReference type="InterPro" id="IPR036737">
    <property type="entry name" value="OmpA-like_sf"/>
</dbReference>
<proteinExistence type="predicted"/>
<dbReference type="PANTHER" id="PTHR30329:SF20">
    <property type="entry name" value="EXPORTED PROTEIN"/>
    <property type="match status" value="1"/>
</dbReference>
<dbReference type="Proteomes" id="UP001157186">
    <property type="component" value="Unassembled WGS sequence"/>
</dbReference>
<keyword evidence="4" id="KW-0175">Coiled coil</keyword>
<dbReference type="PROSITE" id="PS51123">
    <property type="entry name" value="OMPA_2"/>
    <property type="match status" value="1"/>
</dbReference>
<keyword evidence="8" id="KW-1185">Reference proteome</keyword>
<dbReference type="PRINTS" id="PR01021">
    <property type="entry name" value="OMPADOMAIN"/>
</dbReference>
<feature type="signal peptide" evidence="5">
    <location>
        <begin position="1"/>
        <end position="27"/>
    </location>
</feature>
<feature type="chain" id="PRO_5047283053" description="OmpA-like domain-containing protein" evidence="5">
    <location>
        <begin position="28"/>
        <end position="327"/>
    </location>
</feature>
<evidence type="ECO:0000256" key="5">
    <source>
        <dbReference type="SAM" id="SignalP"/>
    </source>
</evidence>
<dbReference type="CDD" id="cd07185">
    <property type="entry name" value="OmpA_C-like"/>
    <property type="match status" value="1"/>
</dbReference>
<comment type="subcellular location">
    <subcellularLocation>
        <location evidence="1">Cell outer membrane</location>
    </subcellularLocation>
</comment>
<evidence type="ECO:0000313" key="8">
    <source>
        <dbReference type="Proteomes" id="UP001157186"/>
    </source>
</evidence>
<dbReference type="PANTHER" id="PTHR30329">
    <property type="entry name" value="STATOR ELEMENT OF FLAGELLAR MOTOR COMPLEX"/>
    <property type="match status" value="1"/>
</dbReference>